<feature type="region of interest" description="Disordered" evidence="1">
    <location>
        <begin position="1"/>
        <end position="22"/>
    </location>
</feature>
<organism evidence="2 3">
    <name type="scientific">Paenibacillus athensensis</name>
    <dbReference type="NCBI Taxonomy" id="1967502"/>
    <lineage>
        <taxon>Bacteria</taxon>
        <taxon>Bacillati</taxon>
        <taxon>Bacillota</taxon>
        <taxon>Bacilli</taxon>
        <taxon>Bacillales</taxon>
        <taxon>Paenibacillaceae</taxon>
        <taxon>Paenibacillus</taxon>
    </lineage>
</organism>
<dbReference type="AlphaFoldDB" id="A0A4Y8PW76"/>
<comment type="caution">
    <text evidence="2">The sequence shown here is derived from an EMBL/GenBank/DDBJ whole genome shotgun (WGS) entry which is preliminary data.</text>
</comment>
<accession>A0A4Y8PW76</accession>
<evidence type="ECO:0000313" key="3">
    <source>
        <dbReference type="Proteomes" id="UP000298246"/>
    </source>
</evidence>
<reference evidence="2 3" key="1">
    <citation type="submission" date="2017-03" db="EMBL/GenBank/DDBJ databases">
        <title>Isolation of Levoglucosan Utilizing Bacteria.</title>
        <authorList>
            <person name="Arya A.S."/>
        </authorList>
    </citation>
    <scope>NUCLEOTIDE SEQUENCE [LARGE SCALE GENOMIC DNA]</scope>
    <source>
        <strain evidence="2 3">MEC069</strain>
    </source>
</reference>
<proteinExistence type="predicted"/>
<name>A0A4Y8PW76_9BACL</name>
<feature type="compositionally biased region" description="Basic and acidic residues" evidence="1">
    <location>
        <begin position="11"/>
        <end position="22"/>
    </location>
</feature>
<dbReference type="EMBL" id="MYFO01000026">
    <property type="protein sequence ID" value="TFE85368.1"/>
    <property type="molecule type" value="Genomic_DNA"/>
</dbReference>
<evidence type="ECO:0000256" key="1">
    <source>
        <dbReference type="SAM" id="MobiDB-lite"/>
    </source>
</evidence>
<dbReference type="Proteomes" id="UP000298246">
    <property type="component" value="Unassembled WGS sequence"/>
</dbReference>
<sequence>MKLQAAQGHVPETEKTNLHHDPQGEDGGLFCLAEALRSLICLCGFVELEVGAGGFGMSRLWKANRAKQLE</sequence>
<keyword evidence="3" id="KW-1185">Reference proteome</keyword>
<gene>
    <name evidence="2" type="ORF">B5M42_17560</name>
</gene>
<evidence type="ECO:0000313" key="2">
    <source>
        <dbReference type="EMBL" id="TFE85368.1"/>
    </source>
</evidence>
<protein>
    <submittedName>
        <fullName evidence="2">Uncharacterized protein</fullName>
    </submittedName>
</protein>